<proteinExistence type="predicted"/>
<dbReference type="AlphaFoldDB" id="K6UF78"/>
<evidence type="ECO:0000313" key="3">
    <source>
        <dbReference type="Proteomes" id="UP000006319"/>
    </source>
</evidence>
<feature type="transmembrane region" description="Helical" evidence="1">
    <location>
        <begin position="239"/>
        <end position="258"/>
    </location>
</feature>
<dbReference type="Proteomes" id="UP000006319">
    <property type="component" value="Unassembled WGS sequence"/>
</dbReference>
<name>K6UF78_PLACD</name>
<dbReference type="GeneID" id="14696168"/>
<keyword evidence="1" id="KW-1133">Transmembrane helix</keyword>
<evidence type="ECO:0000256" key="1">
    <source>
        <dbReference type="SAM" id="Phobius"/>
    </source>
</evidence>
<organism evidence="2 3">
    <name type="scientific">Plasmodium cynomolgi (strain B)</name>
    <dbReference type="NCBI Taxonomy" id="1120755"/>
    <lineage>
        <taxon>Eukaryota</taxon>
        <taxon>Sar</taxon>
        <taxon>Alveolata</taxon>
        <taxon>Apicomplexa</taxon>
        <taxon>Aconoidasida</taxon>
        <taxon>Haemosporida</taxon>
        <taxon>Plasmodiidae</taxon>
        <taxon>Plasmodium</taxon>
        <taxon>Plasmodium (Plasmodium)</taxon>
    </lineage>
</organism>
<dbReference type="RefSeq" id="XP_004227844.1">
    <property type="nucleotide sequence ID" value="XM_004227796.1"/>
</dbReference>
<dbReference type="OrthoDB" id="386202at2759"/>
<accession>K6UF78</accession>
<keyword evidence="3" id="KW-1185">Reference proteome</keyword>
<dbReference type="EMBL" id="DF157456">
    <property type="protein sequence ID" value="GAB69626.1"/>
    <property type="molecule type" value="Genomic_DNA"/>
</dbReference>
<dbReference type="VEuPathDB" id="PlasmoDB:PCYB_003750"/>
<sequence>MESLSCTDVPMNERYSFYEHIDVYLKYKNVCCSNNQCEQYNNICIFNDLEFDDDENDDLALICKRFNCIFDKLFTSSNIKTNKNENYHLAYLNYWLNYELHNITAGIPDPNDFFRRMRSQGNKKDSLRKLYGKLYLIEEDELKNMHWLFNLYEDYIENNITNDNTNEENFEQYTNQCVRKYQEHGVKYPKNMTPFCEALCAFKKKYKNIDLKISDVEVFENNEQIEIKGEDNFDIPTNIIIGTSVATVGVSSLFFLFYKVKNK</sequence>
<dbReference type="KEGG" id="pcy:PCYB_003750"/>
<protein>
    <recommendedName>
        <fullName evidence="4">CYIR protein</fullName>
    </recommendedName>
</protein>
<keyword evidence="1" id="KW-0472">Membrane</keyword>
<reference evidence="2 3" key="1">
    <citation type="journal article" date="2012" name="Nat. Genet.">
        <title>Plasmodium cynomolgi genome sequences provide insight into Plasmodium vivax and the monkey malaria clade.</title>
        <authorList>
            <person name="Tachibana S."/>
            <person name="Sullivan S.A."/>
            <person name="Kawai S."/>
            <person name="Nakamura S."/>
            <person name="Kim H.R."/>
            <person name="Goto N."/>
            <person name="Arisue N."/>
            <person name="Palacpac N.M.Q."/>
            <person name="Honma H."/>
            <person name="Yagi M."/>
            <person name="Tougan T."/>
            <person name="Katakai Y."/>
            <person name="Kaneko O."/>
            <person name="Mita T."/>
            <person name="Kita K."/>
            <person name="Yasutomi Y."/>
            <person name="Sutton P.L."/>
            <person name="Shakhbatyan R."/>
            <person name="Horii T."/>
            <person name="Yasunaga T."/>
            <person name="Barnwell J.W."/>
            <person name="Escalante A.A."/>
            <person name="Carlton J.M."/>
            <person name="Tanabe K."/>
        </authorList>
    </citation>
    <scope>NUCLEOTIDE SEQUENCE [LARGE SCALE GENOMIC DNA]</scope>
    <source>
        <strain evidence="2 3">B</strain>
    </source>
</reference>
<evidence type="ECO:0000313" key="2">
    <source>
        <dbReference type="EMBL" id="GAB69626.1"/>
    </source>
</evidence>
<gene>
    <name evidence="2" type="ORF">PCYB_003750</name>
</gene>
<evidence type="ECO:0008006" key="4">
    <source>
        <dbReference type="Google" id="ProtNLM"/>
    </source>
</evidence>
<dbReference type="PhylomeDB" id="K6UF78"/>
<keyword evidence="1" id="KW-0812">Transmembrane</keyword>